<dbReference type="STRING" id="91928.A0A0D2ATB9"/>
<sequence length="224" mass="23853">MGRSASEIIQELQAFGSCDVADGLSKIKHPYGGYLEGLVMYSPKLQEGDTKIIGQAFTVKFVPKSDKQAPSISGHYIDKVPANQVLFMSQPEPHLNAVFGGLMGLRAQALGAAGVVVDGMIRDLGEHRALGMPVFGRAVGTTAANEVCRVSEVNVPVKLNTSKQDVTISPGDFIVADLNGIVCLPRELADAVLDVIPGKVATDNKCADGIRNGRSVEDVFKEFR</sequence>
<feature type="binding site" evidence="1">
    <location>
        <position position="123"/>
    </location>
    <ligand>
        <name>substrate</name>
    </ligand>
</feature>
<dbReference type="Pfam" id="PF03737">
    <property type="entry name" value="RraA-like"/>
    <property type="match status" value="1"/>
</dbReference>
<dbReference type="InterPro" id="IPR036704">
    <property type="entry name" value="RraA/RraA-like_sf"/>
</dbReference>
<comment type="cofactor">
    <cofactor evidence="1">
        <name>Mg(2+)</name>
        <dbReference type="ChEBI" id="CHEBI:18420"/>
    </cofactor>
</comment>
<evidence type="ECO:0008006" key="4">
    <source>
        <dbReference type="Google" id="ProtNLM"/>
    </source>
</evidence>
<name>A0A0D2ATB9_9EURO</name>
<dbReference type="Gene3D" id="3.50.30.40">
    <property type="entry name" value="Ribonuclease E inhibitor RraA/RraA-like"/>
    <property type="match status" value="1"/>
</dbReference>
<feature type="binding site" evidence="1">
    <location>
        <begin position="100"/>
        <end position="103"/>
    </location>
    <ligand>
        <name>substrate</name>
    </ligand>
</feature>
<dbReference type="PANTHER" id="PTHR33254:SF28">
    <property type="entry name" value="4-HYDROXY-4-METHYL-2-OXOGLUTARATE ALDOLASE"/>
    <property type="match status" value="1"/>
</dbReference>
<dbReference type="PANTHER" id="PTHR33254">
    <property type="entry name" value="4-HYDROXY-4-METHYL-2-OXOGLUTARATE ALDOLASE 3-RELATED"/>
    <property type="match status" value="1"/>
</dbReference>
<evidence type="ECO:0000313" key="3">
    <source>
        <dbReference type="Proteomes" id="UP000053328"/>
    </source>
</evidence>
<organism evidence="2 3">
    <name type="scientific">Exophiala spinifera</name>
    <dbReference type="NCBI Taxonomy" id="91928"/>
    <lineage>
        <taxon>Eukaryota</taxon>
        <taxon>Fungi</taxon>
        <taxon>Dikarya</taxon>
        <taxon>Ascomycota</taxon>
        <taxon>Pezizomycotina</taxon>
        <taxon>Eurotiomycetes</taxon>
        <taxon>Chaetothyriomycetidae</taxon>
        <taxon>Chaetothyriales</taxon>
        <taxon>Herpotrichiellaceae</taxon>
        <taxon>Exophiala</taxon>
    </lineage>
</organism>
<dbReference type="CDD" id="cd16841">
    <property type="entry name" value="RraA_family"/>
    <property type="match status" value="1"/>
</dbReference>
<evidence type="ECO:0000256" key="1">
    <source>
        <dbReference type="PIRSR" id="PIRSR605493-1"/>
    </source>
</evidence>
<dbReference type="GeneID" id="27338953"/>
<dbReference type="GO" id="GO:0047443">
    <property type="term" value="F:4-hydroxy-4-methyl-2-oxoglutarate aldolase activity"/>
    <property type="evidence" value="ECO:0007669"/>
    <property type="project" value="TreeGrafter"/>
</dbReference>
<dbReference type="RefSeq" id="XP_016229986.1">
    <property type="nucleotide sequence ID" value="XM_016386178.1"/>
</dbReference>
<dbReference type="HOGENOM" id="CLU_072626_0_1_1"/>
<reference evidence="2 3" key="1">
    <citation type="submission" date="2015-01" db="EMBL/GenBank/DDBJ databases">
        <title>The Genome Sequence of Exophiala spinifera CBS89968.</title>
        <authorList>
            <consortium name="The Broad Institute Genomics Platform"/>
            <person name="Cuomo C."/>
            <person name="de Hoog S."/>
            <person name="Gorbushina A."/>
            <person name="Stielow B."/>
            <person name="Teixiera M."/>
            <person name="Abouelleil A."/>
            <person name="Chapman S.B."/>
            <person name="Priest M."/>
            <person name="Young S.K."/>
            <person name="Wortman J."/>
            <person name="Nusbaum C."/>
            <person name="Birren B."/>
        </authorList>
    </citation>
    <scope>NUCLEOTIDE SEQUENCE [LARGE SCALE GENOMIC DNA]</scope>
    <source>
        <strain evidence="2 3">CBS 89968</strain>
    </source>
</reference>
<gene>
    <name evidence="2" type="ORF">PV08_11870</name>
</gene>
<keyword evidence="1" id="KW-0479">Metal-binding</keyword>
<dbReference type="SUPFAM" id="SSF89562">
    <property type="entry name" value="RraA-like"/>
    <property type="match status" value="1"/>
</dbReference>
<dbReference type="EMBL" id="KN847502">
    <property type="protein sequence ID" value="KIW09770.1"/>
    <property type="molecule type" value="Genomic_DNA"/>
</dbReference>
<proteinExistence type="predicted"/>
<feature type="binding site" evidence="1">
    <location>
        <position position="122"/>
    </location>
    <ligand>
        <name>substrate</name>
    </ligand>
</feature>
<dbReference type="AlphaFoldDB" id="A0A0D2ATB9"/>
<dbReference type="GO" id="GO:0046872">
    <property type="term" value="F:metal ion binding"/>
    <property type="evidence" value="ECO:0007669"/>
    <property type="project" value="UniProtKB-KW"/>
</dbReference>
<protein>
    <recommendedName>
        <fullName evidence="4">4-hydroxy-4-methyl-2-oxoglutarate aldolase</fullName>
    </recommendedName>
</protein>
<accession>A0A0D2ATB9</accession>
<dbReference type="InterPro" id="IPR005493">
    <property type="entry name" value="RraA/RraA-like"/>
</dbReference>
<dbReference type="VEuPathDB" id="FungiDB:PV08_11870"/>
<dbReference type="OrthoDB" id="1476984at2759"/>
<dbReference type="GO" id="GO:0008948">
    <property type="term" value="F:oxaloacetate decarboxylase activity"/>
    <property type="evidence" value="ECO:0007669"/>
    <property type="project" value="TreeGrafter"/>
</dbReference>
<keyword evidence="3" id="KW-1185">Reference proteome</keyword>
<evidence type="ECO:0000313" key="2">
    <source>
        <dbReference type="EMBL" id="KIW09770.1"/>
    </source>
</evidence>
<dbReference type="Proteomes" id="UP000053328">
    <property type="component" value="Unassembled WGS sequence"/>
</dbReference>
<keyword evidence="1" id="KW-0460">Magnesium</keyword>